<dbReference type="EMBL" id="JARK01001405">
    <property type="protein sequence ID" value="EYC07564.1"/>
    <property type="molecule type" value="Genomic_DNA"/>
</dbReference>
<accession>A0A016TX22</accession>
<organism evidence="1 2">
    <name type="scientific">Ancylostoma ceylanicum</name>
    <dbReference type="NCBI Taxonomy" id="53326"/>
    <lineage>
        <taxon>Eukaryota</taxon>
        <taxon>Metazoa</taxon>
        <taxon>Ecdysozoa</taxon>
        <taxon>Nematoda</taxon>
        <taxon>Chromadorea</taxon>
        <taxon>Rhabditida</taxon>
        <taxon>Rhabditina</taxon>
        <taxon>Rhabditomorpha</taxon>
        <taxon>Strongyloidea</taxon>
        <taxon>Ancylostomatidae</taxon>
        <taxon>Ancylostomatinae</taxon>
        <taxon>Ancylostoma</taxon>
    </lineage>
</organism>
<comment type="caution">
    <text evidence="1">The sequence shown here is derived from an EMBL/GenBank/DDBJ whole genome shotgun (WGS) entry which is preliminary data.</text>
</comment>
<dbReference type="Proteomes" id="UP000024635">
    <property type="component" value="Unassembled WGS sequence"/>
</dbReference>
<sequence length="135" mass="15634">MYSRDDWTDAEFCALFKAKLSDKANAQLEAVPEDKRRGCSGMIHEMRRITKAEARNKQVVAIGELQRQRKLETLIVPELCVEIEPLTLRAYSELEGGTLAMMMVHTKKNRGECMWRLVRLKGFQLEEVQQPVHRC</sequence>
<gene>
    <name evidence="1" type="primary">Acey_s0069.g288</name>
    <name evidence="1" type="ORF">Y032_0069g288</name>
</gene>
<reference evidence="2" key="1">
    <citation type="journal article" date="2015" name="Nat. Genet.">
        <title>The genome and transcriptome of the zoonotic hookworm Ancylostoma ceylanicum identify infection-specific gene families.</title>
        <authorList>
            <person name="Schwarz E.M."/>
            <person name="Hu Y."/>
            <person name="Antoshechkin I."/>
            <person name="Miller M.M."/>
            <person name="Sternberg P.W."/>
            <person name="Aroian R.V."/>
        </authorList>
    </citation>
    <scope>NUCLEOTIDE SEQUENCE</scope>
    <source>
        <strain evidence="2">HY135</strain>
    </source>
</reference>
<evidence type="ECO:0000313" key="2">
    <source>
        <dbReference type="Proteomes" id="UP000024635"/>
    </source>
</evidence>
<proteinExistence type="predicted"/>
<protein>
    <submittedName>
        <fullName evidence="1">Uncharacterized protein</fullName>
    </submittedName>
</protein>
<evidence type="ECO:0000313" key="1">
    <source>
        <dbReference type="EMBL" id="EYC07564.1"/>
    </source>
</evidence>
<keyword evidence="2" id="KW-1185">Reference proteome</keyword>
<name>A0A016TX22_9BILA</name>
<dbReference type="AlphaFoldDB" id="A0A016TX22"/>